<evidence type="ECO:0000313" key="1">
    <source>
        <dbReference type="EMBL" id="GAA57885.1"/>
    </source>
</evidence>
<dbReference type="InterPro" id="IPR011989">
    <property type="entry name" value="ARM-like"/>
</dbReference>
<dbReference type="Proteomes" id="UP000008909">
    <property type="component" value="Unassembled WGS sequence"/>
</dbReference>
<proteinExistence type="predicted"/>
<name>G7YY56_CLOSI</name>
<gene>
    <name evidence="1" type="ORF">CLF_113314</name>
</gene>
<organism evidence="1 2">
    <name type="scientific">Clonorchis sinensis</name>
    <name type="common">Chinese liver fluke</name>
    <dbReference type="NCBI Taxonomy" id="79923"/>
    <lineage>
        <taxon>Eukaryota</taxon>
        <taxon>Metazoa</taxon>
        <taxon>Spiralia</taxon>
        <taxon>Lophotrochozoa</taxon>
        <taxon>Platyhelminthes</taxon>
        <taxon>Trematoda</taxon>
        <taxon>Digenea</taxon>
        <taxon>Opisthorchiida</taxon>
        <taxon>Opisthorchiata</taxon>
        <taxon>Opisthorchiidae</taxon>
        <taxon>Clonorchis</taxon>
    </lineage>
</organism>
<dbReference type="Gene3D" id="1.25.10.10">
    <property type="entry name" value="Leucine-rich Repeat Variant"/>
    <property type="match status" value="1"/>
</dbReference>
<dbReference type="EMBL" id="DF145148">
    <property type="protein sequence ID" value="GAA57885.1"/>
    <property type="molecule type" value="Genomic_DNA"/>
</dbReference>
<reference evidence="1" key="1">
    <citation type="journal article" date="2011" name="Genome Biol.">
        <title>The draft genome of the carcinogenic human liver fluke Clonorchis sinensis.</title>
        <authorList>
            <person name="Wang X."/>
            <person name="Chen W."/>
            <person name="Huang Y."/>
            <person name="Sun J."/>
            <person name="Men J."/>
            <person name="Liu H."/>
            <person name="Luo F."/>
            <person name="Guo L."/>
            <person name="Lv X."/>
            <person name="Deng C."/>
            <person name="Zhou C."/>
            <person name="Fan Y."/>
            <person name="Li X."/>
            <person name="Huang L."/>
            <person name="Hu Y."/>
            <person name="Liang C."/>
            <person name="Hu X."/>
            <person name="Xu J."/>
            <person name="Yu X."/>
        </authorList>
    </citation>
    <scope>NUCLEOTIDE SEQUENCE [LARGE SCALE GENOMIC DNA]</scope>
    <source>
        <strain evidence="1">Henan</strain>
    </source>
</reference>
<accession>G7YY56</accession>
<protein>
    <submittedName>
        <fullName evidence="1">Transportin</fullName>
    </submittedName>
</protein>
<evidence type="ECO:0000313" key="2">
    <source>
        <dbReference type="Proteomes" id="UP000008909"/>
    </source>
</evidence>
<keyword evidence="2" id="KW-1185">Reference proteome</keyword>
<reference key="2">
    <citation type="submission" date="2011-10" db="EMBL/GenBank/DDBJ databases">
        <title>The genome and transcriptome sequence of Clonorchis sinensis provide insights into the carcinogenic liver fluke.</title>
        <authorList>
            <person name="Wang X."/>
            <person name="Huang Y."/>
            <person name="Chen W."/>
            <person name="Liu H."/>
            <person name="Guo L."/>
            <person name="Chen Y."/>
            <person name="Luo F."/>
            <person name="Zhou W."/>
            <person name="Sun J."/>
            <person name="Mao Q."/>
            <person name="Liang P."/>
            <person name="Zhou C."/>
            <person name="Tian Y."/>
            <person name="Men J."/>
            <person name="Lv X."/>
            <person name="Huang L."/>
            <person name="Zhou J."/>
            <person name="Hu Y."/>
            <person name="Li R."/>
            <person name="Zhang F."/>
            <person name="Lei H."/>
            <person name="Li X."/>
            <person name="Hu X."/>
            <person name="Liang C."/>
            <person name="Xu J."/>
            <person name="Wu Z."/>
            <person name="Yu X."/>
        </authorList>
    </citation>
    <scope>NUCLEOTIDE SEQUENCE</scope>
    <source>
        <strain>Henan</strain>
    </source>
</reference>
<sequence length="221" mass="24331">SLRAKTPEMPMLTRIFNCLASWWDNTGVMTEQDAPVSPLLETVFCILRNPASTPEQAYDAATQWVLALLYQCRSFNGTSGGLLTWLQRNIYELLKVLQDCATAVASASNQTLQQEQLDLYKDRCTCLAHIFASLARTLRPALVRQPSAAGSGAPGDLRTLDCLLGVLELVPPLGSRELSAITFHALHSLADDAIRVSNLYTLVSSSRKSKYGTNKWDDNLL</sequence>
<feature type="non-terminal residue" evidence="1">
    <location>
        <position position="1"/>
    </location>
</feature>
<dbReference type="AlphaFoldDB" id="G7YY56"/>